<evidence type="ECO:0000256" key="5">
    <source>
        <dbReference type="ARBA" id="ARBA00022970"/>
    </source>
</evidence>
<keyword evidence="5" id="KW-0029">Amino-acid transport</keyword>
<comment type="similarity">
    <text evidence="8">Belongs to the binding-protein-dependent transport system permease family.</text>
</comment>
<dbReference type="GO" id="GO:0022857">
    <property type="term" value="F:transmembrane transporter activity"/>
    <property type="evidence" value="ECO:0007669"/>
    <property type="project" value="InterPro"/>
</dbReference>
<proteinExistence type="inferred from homology"/>
<evidence type="ECO:0000256" key="2">
    <source>
        <dbReference type="ARBA" id="ARBA00022448"/>
    </source>
</evidence>
<gene>
    <name evidence="10" type="primary">yecS_2</name>
    <name evidence="10" type="ORF">ERS852491_04332</name>
</gene>
<dbReference type="GO" id="GO:0043190">
    <property type="term" value="C:ATP-binding cassette (ABC) transporter complex"/>
    <property type="evidence" value="ECO:0007669"/>
    <property type="project" value="InterPro"/>
</dbReference>
<dbReference type="STRING" id="39482.ERS852491_04332"/>
<organism evidence="10 11">
    <name type="scientific">Faecalicatena contorta</name>
    <dbReference type="NCBI Taxonomy" id="39482"/>
    <lineage>
        <taxon>Bacteria</taxon>
        <taxon>Bacillati</taxon>
        <taxon>Bacillota</taxon>
        <taxon>Clostridia</taxon>
        <taxon>Lachnospirales</taxon>
        <taxon>Lachnospiraceae</taxon>
        <taxon>Faecalicatena</taxon>
    </lineage>
</organism>
<dbReference type="GO" id="GO:0006865">
    <property type="term" value="P:amino acid transport"/>
    <property type="evidence" value="ECO:0007669"/>
    <property type="project" value="UniProtKB-KW"/>
</dbReference>
<dbReference type="Pfam" id="PF00528">
    <property type="entry name" value="BPD_transp_1"/>
    <property type="match status" value="1"/>
</dbReference>
<evidence type="ECO:0000256" key="7">
    <source>
        <dbReference type="ARBA" id="ARBA00023136"/>
    </source>
</evidence>
<evidence type="ECO:0000256" key="8">
    <source>
        <dbReference type="RuleBase" id="RU363032"/>
    </source>
</evidence>
<dbReference type="InterPro" id="IPR000515">
    <property type="entry name" value="MetI-like"/>
</dbReference>
<dbReference type="NCBIfam" id="TIGR01726">
    <property type="entry name" value="HEQRo_perm_3TM"/>
    <property type="match status" value="1"/>
</dbReference>
<evidence type="ECO:0000259" key="9">
    <source>
        <dbReference type="PROSITE" id="PS50928"/>
    </source>
</evidence>
<evidence type="ECO:0000313" key="11">
    <source>
        <dbReference type="Proteomes" id="UP000095544"/>
    </source>
</evidence>
<accession>A0A174KNJ5</accession>
<dbReference type="AlphaFoldDB" id="A0A174KNJ5"/>
<dbReference type="CDD" id="cd06261">
    <property type="entry name" value="TM_PBP2"/>
    <property type="match status" value="1"/>
</dbReference>
<protein>
    <submittedName>
        <fullName evidence="10">Inner membrane amino-acid ABC transporter permease protein yecS</fullName>
    </submittedName>
</protein>
<keyword evidence="3" id="KW-1003">Cell membrane</keyword>
<keyword evidence="6 8" id="KW-1133">Transmembrane helix</keyword>
<feature type="transmembrane region" description="Helical" evidence="8">
    <location>
        <begin position="93"/>
        <end position="110"/>
    </location>
</feature>
<feature type="transmembrane region" description="Helical" evidence="8">
    <location>
        <begin position="20"/>
        <end position="45"/>
    </location>
</feature>
<dbReference type="InterPro" id="IPR010065">
    <property type="entry name" value="AA_ABC_transptr_permease_3TM"/>
</dbReference>
<dbReference type="EMBL" id="CYZU01000058">
    <property type="protein sequence ID" value="CUP12411.1"/>
    <property type="molecule type" value="Genomic_DNA"/>
</dbReference>
<dbReference type="Proteomes" id="UP000095544">
    <property type="component" value="Unassembled WGS sequence"/>
</dbReference>
<dbReference type="PANTHER" id="PTHR30614">
    <property type="entry name" value="MEMBRANE COMPONENT OF AMINO ACID ABC TRANSPORTER"/>
    <property type="match status" value="1"/>
</dbReference>
<name>A0A174KNJ5_9FIRM</name>
<dbReference type="InterPro" id="IPR043429">
    <property type="entry name" value="ArtM/GltK/GlnP/TcyL/YhdX-like"/>
</dbReference>
<dbReference type="SUPFAM" id="SSF161098">
    <property type="entry name" value="MetI-like"/>
    <property type="match status" value="1"/>
</dbReference>
<evidence type="ECO:0000313" key="10">
    <source>
        <dbReference type="EMBL" id="CUP12411.1"/>
    </source>
</evidence>
<evidence type="ECO:0000256" key="6">
    <source>
        <dbReference type="ARBA" id="ARBA00022989"/>
    </source>
</evidence>
<sequence>MSFYDYANLTGNDAMQFLRAAGVTLYITLMSLLIGTIVGVILGLIRCSKNKVVKALPLIVIEPLRNSPLVTQLFLIFYGLPMIGGIMLDPFPAAILALSLNTAAFMAVLVHNSVSAIPEGQWEAGLALGHSRTSTFISVISRQALRLLVPQAITLYISQLQCSSLVALIGIMDLTKLGQNLALRTLKPFLIYGIVFLIYYVISSPLSRLAKSLEKKLSFHY</sequence>
<evidence type="ECO:0000256" key="3">
    <source>
        <dbReference type="ARBA" id="ARBA00022475"/>
    </source>
</evidence>
<feature type="transmembrane region" description="Helical" evidence="8">
    <location>
        <begin position="66"/>
        <end position="87"/>
    </location>
</feature>
<reference evidence="10 11" key="1">
    <citation type="submission" date="2015-09" db="EMBL/GenBank/DDBJ databases">
        <authorList>
            <consortium name="Pathogen Informatics"/>
        </authorList>
    </citation>
    <scope>NUCLEOTIDE SEQUENCE [LARGE SCALE GENOMIC DNA]</scope>
    <source>
        <strain evidence="10 11">2789STDY5834876</strain>
    </source>
</reference>
<dbReference type="RefSeq" id="WP_050640161.1">
    <property type="nucleotide sequence ID" value="NZ_CABKUE010000008.1"/>
</dbReference>
<feature type="domain" description="ABC transmembrane type-1" evidence="9">
    <location>
        <begin position="21"/>
        <end position="210"/>
    </location>
</feature>
<dbReference type="PROSITE" id="PS50928">
    <property type="entry name" value="ABC_TM1"/>
    <property type="match status" value="1"/>
</dbReference>
<evidence type="ECO:0000256" key="4">
    <source>
        <dbReference type="ARBA" id="ARBA00022692"/>
    </source>
</evidence>
<dbReference type="OrthoDB" id="92598at2"/>
<dbReference type="Gene3D" id="1.10.3720.10">
    <property type="entry name" value="MetI-like"/>
    <property type="match status" value="1"/>
</dbReference>
<dbReference type="PANTHER" id="PTHR30614:SF0">
    <property type="entry name" value="L-CYSTINE TRANSPORT SYSTEM PERMEASE PROTEIN TCYL"/>
    <property type="match status" value="1"/>
</dbReference>
<comment type="subcellular location">
    <subcellularLocation>
        <location evidence="1 8">Cell membrane</location>
        <topology evidence="1 8">Multi-pass membrane protein</topology>
    </subcellularLocation>
</comment>
<keyword evidence="2 8" id="KW-0813">Transport</keyword>
<evidence type="ECO:0000256" key="1">
    <source>
        <dbReference type="ARBA" id="ARBA00004651"/>
    </source>
</evidence>
<feature type="transmembrane region" description="Helical" evidence="8">
    <location>
        <begin position="189"/>
        <end position="210"/>
    </location>
</feature>
<keyword evidence="7 8" id="KW-0472">Membrane</keyword>
<keyword evidence="4 8" id="KW-0812">Transmembrane</keyword>
<dbReference type="InterPro" id="IPR035906">
    <property type="entry name" value="MetI-like_sf"/>
</dbReference>
<feature type="transmembrane region" description="Helical" evidence="8">
    <location>
        <begin position="147"/>
        <end position="169"/>
    </location>
</feature>